<dbReference type="FunFam" id="3.40.47.10:FF:000019">
    <property type="entry name" value="Polyketide synthase type I"/>
    <property type="match status" value="1"/>
</dbReference>
<dbReference type="InterPro" id="IPR036736">
    <property type="entry name" value="ACP-like_sf"/>
</dbReference>
<evidence type="ECO:0000259" key="11">
    <source>
        <dbReference type="PROSITE" id="PS52004"/>
    </source>
</evidence>
<evidence type="ECO:0000256" key="4">
    <source>
        <dbReference type="ARBA" id="ARBA00022679"/>
    </source>
</evidence>
<dbReference type="SMART" id="SM00825">
    <property type="entry name" value="PKS_KS"/>
    <property type="match status" value="1"/>
</dbReference>
<evidence type="ECO:0000259" key="10">
    <source>
        <dbReference type="PROSITE" id="PS50075"/>
    </source>
</evidence>
<dbReference type="Pfam" id="PF08990">
    <property type="entry name" value="Docking"/>
    <property type="match status" value="1"/>
</dbReference>
<dbReference type="SUPFAM" id="SSF51735">
    <property type="entry name" value="NAD(P)-binding Rossmann-fold domains"/>
    <property type="match status" value="1"/>
</dbReference>
<dbReference type="InterPro" id="IPR050091">
    <property type="entry name" value="PKS_NRPS_Biosynth_Enz"/>
</dbReference>
<dbReference type="Pfam" id="PF00698">
    <property type="entry name" value="Acyl_transf_1"/>
    <property type="match status" value="1"/>
</dbReference>
<dbReference type="InterPro" id="IPR016036">
    <property type="entry name" value="Malonyl_transacylase_ACP-bd"/>
</dbReference>
<dbReference type="SMART" id="SM01294">
    <property type="entry name" value="PKS_PP_betabranch"/>
    <property type="match status" value="1"/>
</dbReference>
<evidence type="ECO:0000256" key="3">
    <source>
        <dbReference type="ARBA" id="ARBA00022553"/>
    </source>
</evidence>
<dbReference type="InterPro" id="IPR006162">
    <property type="entry name" value="Ppantetheine_attach_site"/>
</dbReference>
<evidence type="ECO:0000256" key="9">
    <source>
        <dbReference type="SAM" id="MobiDB-lite"/>
    </source>
</evidence>
<dbReference type="InterPro" id="IPR014031">
    <property type="entry name" value="Ketoacyl_synth_C"/>
</dbReference>
<dbReference type="NCBIfam" id="TIGR01746">
    <property type="entry name" value="Thioester-redct"/>
    <property type="match status" value="1"/>
</dbReference>
<dbReference type="InterPro" id="IPR016035">
    <property type="entry name" value="Acyl_Trfase/lysoPLipase"/>
</dbReference>
<dbReference type="Gene3D" id="3.40.50.720">
    <property type="entry name" value="NAD(P)-binding Rossmann-like Domain"/>
    <property type="match status" value="1"/>
</dbReference>
<dbReference type="InterPro" id="IPR009081">
    <property type="entry name" value="PP-bd_ACP"/>
</dbReference>
<dbReference type="Pfam" id="PF00109">
    <property type="entry name" value="ketoacyl-synt"/>
    <property type="match status" value="1"/>
</dbReference>
<keyword evidence="2" id="KW-0596">Phosphopantetheine</keyword>
<dbReference type="InterPro" id="IPR001227">
    <property type="entry name" value="Ac_transferase_dom_sf"/>
</dbReference>
<sequence length="1400" mass="150190">MDQVVKALRVAVKENQRLRRENDELLARLNEPVAIVGMACRYPGGVRSPEDLWRVVADEVDAIGPFPGDRGWDLDALYSPDPSVSGTCYTRSGGFLHDAAEFDAGFFGISPREALTIDPQQRLLLETSWEAFEDAGIDALSLRRSRTGVFAGVMYNDYGSRFSGRVPTLLEGHLGIGSAGSVASGRVAYTFGLEGPAVTVDTACSSSLVALHLAVQSLRAGECSLALAGGVALMASPAVFVEFSRQRGLSVDGRCKAFAASADGTGWAEGVGVLLLERLSDARRNGHEVLAVVRGSAVNSDGASNGLTAPNGPSQQRVIRAALAQARLEPSDVDAVEAHGTGTLLGDPIEAQALIAVHGERSRPLWLGSLKSNIGHAQAAAGVGGVIKMVMAMRHGVLPRTLHVDSPSPHVEWSAGSVELLTSARPWPSVDRPRRAGVSSFGVSGTNAHVILEAASAQELSDLAEMIGVGTRSPQGARQSESIPIAQAGEVSLVAGAGGVRRVAGAGGVLRVAEAGEVPLIAGVGEVPPVVAAGGVPLVVGAGGVPLVVGAGEVPLVVSARSAKALRARIEQVRDLEPTADVAFSLVTTRAMLEHRAVVVGGRVVEGVADVEGEVCFVFPGQGAQWVGMARDLIKAEPVFAQRIRECAEALEPEVEWDLFEVLGNAEALERADVVQPALWAVMVSLAHLWRAGGVEPKAVVGHSQGEIAAAVTAGALSVEDGARIVARRSKLIARRLAGRGGMVVVSELPRDPRLAVAAINGPGSIVVSGDLDAIEAVAGKRIPVDYASHSHHVEELRDDLIRVLDGITPKKAAIEFFSTVDEKWLDTTELNAEYWYRNVRQTVLFESAMRTLADHGYRKFIEISPHPVLTVAVEQTVEGAAVTGTLHRDDGGPDRFVRALGEAFVRGVEVDWAGMFPGARKVKLPTYPFQRRRYWLDANHPAEQPEETAEDLFELVCATTKAVLRLEDDEFDAAKPFKDMGVDSLLAVELRNRVATASGRRLPATIVFDHPTPAALAAFLNGGSAITEIDFAEEIALDQDIQPTIRATGEPREILLTGATGFLGAFLLRDLLDQTTARVHCLVRADDDTTALARLKNNLDWYGLDVDLDRVRTVRGDLAEPRLGLDEQRFDNLARKIDVVYHAGAQVNWLQPYQDLKAANVKGTEEVLRLAARHRTVRVHYVSTTGVFAQPGGPKSTDAETGPAEQLPTGYQQSKWVSEEIVREAQRRGLPVTVYRPDTVCGSQVDGACQTNDFVWRSLKGCLQAKAVPAQAKGLFTIAPVDYVSAAIVGLSMEPRQDTYHLYNPEPVSLNNLIDRLNHHGYDLEEIPRDQWNDRVSSDPDNAANALLDVFTAATQAEELRITYDIEETVEAGFPCPEITDDLLDTCIRFFQRTGYFPQ</sequence>
<dbReference type="PANTHER" id="PTHR43775:SF51">
    <property type="entry name" value="INACTIVE PHENOLPHTHIOCEROL SYNTHESIS POLYKETIDE SYNTHASE TYPE I PKS1-RELATED"/>
    <property type="match status" value="1"/>
</dbReference>
<feature type="domain" description="Carrier" evidence="10">
    <location>
        <begin position="951"/>
        <end position="1025"/>
    </location>
</feature>
<dbReference type="SUPFAM" id="SSF47336">
    <property type="entry name" value="ACP-like"/>
    <property type="match status" value="1"/>
</dbReference>
<evidence type="ECO:0000256" key="7">
    <source>
        <dbReference type="ARBA" id="ARBA00023315"/>
    </source>
</evidence>
<dbReference type="InterPro" id="IPR018201">
    <property type="entry name" value="Ketoacyl_synth_AS"/>
</dbReference>
<dbReference type="PROSITE" id="PS50075">
    <property type="entry name" value="CARRIER"/>
    <property type="match status" value="1"/>
</dbReference>
<keyword evidence="8" id="KW-0175">Coiled coil</keyword>
<dbReference type="Pfam" id="PF02801">
    <property type="entry name" value="Ketoacyl-synt_C"/>
    <property type="match status" value="1"/>
</dbReference>
<dbReference type="InterPro" id="IPR015083">
    <property type="entry name" value="NorB/c/GfsB-D-like_docking"/>
</dbReference>
<dbReference type="Gene3D" id="3.30.70.3290">
    <property type="match status" value="1"/>
</dbReference>
<dbReference type="SUPFAM" id="SSF55048">
    <property type="entry name" value="Probable ACP-binding domain of malonyl-CoA ACP transacylase"/>
    <property type="match status" value="1"/>
</dbReference>
<dbReference type="Pfam" id="PF16197">
    <property type="entry name" value="KAsynt_C_assoc"/>
    <property type="match status" value="1"/>
</dbReference>
<proteinExistence type="predicted"/>
<dbReference type="Gene3D" id="1.10.1200.10">
    <property type="entry name" value="ACP-like"/>
    <property type="match status" value="1"/>
</dbReference>
<dbReference type="InterPro" id="IPR013120">
    <property type="entry name" value="FAR_NAD-bd"/>
</dbReference>
<dbReference type="GO" id="GO:0004315">
    <property type="term" value="F:3-oxoacyl-[acyl-carrier-protein] synthase activity"/>
    <property type="evidence" value="ECO:0007669"/>
    <property type="project" value="InterPro"/>
</dbReference>
<dbReference type="SUPFAM" id="SSF52151">
    <property type="entry name" value="FabD/lysophospholipase-like"/>
    <property type="match status" value="1"/>
</dbReference>
<dbReference type="GO" id="GO:0004312">
    <property type="term" value="F:fatty acid synthase activity"/>
    <property type="evidence" value="ECO:0007669"/>
    <property type="project" value="TreeGrafter"/>
</dbReference>
<dbReference type="CDD" id="cd00833">
    <property type="entry name" value="PKS"/>
    <property type="match status" value="1"/>
</dbReference>
<dbReference type="Gene3D" id="3.40.47.10">
    <property type="match status" value="1"/>
</dbReference>
<dbReference type="Pfam" id="PF00550">
    <property type="entry name" value="PP-binding"/>
    <property type="match status" value="1"/>
</dbReference>
<dbReference type="PROSITE" id="PS00012">
    <property type="entry name" value="PHOSPHOPANTETHEINE"/>
    <property type="match status" value="1"/>
</dbReference>
<dbReference type="InterPro" id="IPR020806">
    <property type="entry name" value="PKS_PP-bd"/>
</dbReference>
<dbReference type="Gene3D" id="3.40.366.10">
    <property type="entry name" value="Malonyl-Coenzyme A Acyl Carrier Protein, domain 2"/>
    <property type="match status" value="1"/>
</dbReference>
<comment type="cofactor">
    <cofactor evidence="1">
        <name>pantetheine 4'-phosphate</name>
        <dbReference type="ChEBI" id="CHEBI:47942"/>
    </cofactor>
</comment>
<dbReference type="InterPro" id="IPR016039">
    <property type="entry name" value="Thiolase-like"/>
</dbReference>
<evidence type="ECO:0000313" key="12">
    <source>
        <dbReference type="EMBL" id="NGY63509.1"/>
    </source>
</evidence>
<keyword evidence="6" id="KW-0511">Multifunctional enzyme</keyword>
<dbReference type="CDD" id="cd05235">
    <property type="entry name" value="SDR_e1"/>
    <property type="match status" value="1"/>
</dbReference>
<evidence type="ECO:0000313" key="13">
    <source>
        <dbReference type="Proteomes" id="UP000481360"/>
    </source>
</evidence>
<keyword evidence="4 12" id="KW-0808">Transferase</keyword>
<keyword evidence="7 12" id="KW-0012">Acyltransferase</keyword>
<dbReference type="Pfam" id="PF07993">
    <property type="entry name" value="NAD_binding_4"/>
    <property type="match status" value="1"/>
</dbReference>
<protein>
    <submittedName>
        <fullName evidence="12">Acyltransferase domain-containing protein</fullName>
    </submittedName>
</protein>
<keyword evidence="13" id="KW-1185">Reference proteome</keyword>
<dbReference type="PROSITE" id="PS00606">
    <property type="entry name" value="KS3_1"/>
    <property type="match status" value="1"/>
</dbReference>
<dbReference type="GO" id="GO:0031177">
    <property type="term" value="F:phosphopantetheine binding"/>
    <property type="evidence" value="ECO:0007669"/>
    <property type="project" value="InterPro"/>
</dbReference>
<dbReference type="GO" id="GO:0006633">
    <property type="term" value="P:fatty acid biosynthetic process"/>
    <property type="evidence" value="ECO:0007669"/>
    <property type="project" value="InterPro"/>
</dbReference>
<dbReference type="InterPro" id="IPR014030">
    <property type="entry name" value="Ketoacyl_synth_N"/>
</dbReference>
<evidence type="ECO:0000256" key="5">
    <source>
        <dbReference type="ARBA" id="ARBA00023194"/>
    </source>
</evidence>
<organism evidence="12 13">
    <name type="scientific">Lentzea alba</name>
    <dbReference type="NCBI Taxonomy" id="2714351"/>
    <lineage>
        <taxon>Bacteria</taxon>
        <taxon>Bacillati</taxon>
        <taxon>Actinomycetota</taxon>
        <taxon>Actinomycetes</taxon>
        <taxon>Pseudonocardiales</taxon>
        <taxon>Pseudonocardiaceae</taxon>
        <taxon>Lentzea</taxon>
    </lineage>
</organism>
<keyword evidence="5" id="KW-0045">Antibiotic biosynthesis</keyword>
<evidence type="ECO:0000256" key="2">
    <source>
        <dbReference type="ARBA" id="ARBA00022450"/>
    </source>
</evidence>
<feature type="domain" description="Ketosynthase family 3 (KS3)" evidence="11">
    <location>
        <begin position="30"/>
        <end position="454"/>
    </location>
</feature>
<keyword evidence="3" id="KW-0597">Phosphoprotein</keyword>
<gene>
    <name evidence="12" type="ORF">G7043_31785</name>
</gene>
<dbReference type="InterPro" id="IPR010080">
    <property type="entry name" value="Thioester_reductase-like_dom"/>
</dbReference>
<evidence type="ECO:0000256" key="1">
    <source>
        <dbReference type="ARBA" id="ARBA00001957"/>
    </source>
</evidence>
<dbReference type="InterPro" id="IPR032821">
    <property type="entry name" value="PKS_assoc"/>
</dbReference>
<dbReference type="EMBL" id="JAAMPJ010000010">
    <property type="protein sequence ID" value="NGY63509.1"/>
    <property type="molecule type" value="Genomic_DNA"/>
</dbReference>
<name>A0A7C9RUZ4_9PSEU</name>
<feature type="region of interest" description="Disordered" evidence="9">
    <location>
        <begin position="1191"/>
        <end position="1211"/>
    </location>
</feature>
<comment type="caution">
    <text evidence="12">The sequence shown here is derived from an EMBL/GenBank/DDBJ whole genome shotgun (WGS) entry which is preliminary data.</text>
</comment>
<evidence type="ECO:0000256" key="6">
    <source>
        <dbReference type="ARBA" id="ARBA00023268"/>
    </source>
</evidence>
<dbReference type="GO" id="GO:0033068">
    <property type="term" value="P:macrolide biosynthetic process"/>
    <property type="evidence" value="ECO:0007669"/>
    <property type="project" value="UniProtKB-ARBA"/>
</dbReference>
<evidence type="ECO:0000256" key="8">
    <source>
        <dbReference type="SAM" id="Coils"/>
    </source>
</evidence>
<reference evidence="12 13" key="1">
    <citation type="submission" date="2020-03" db="EMBL/GenBank/DDBJ databases">
        <title>Isolation and identification of active actinomycetes.</title>
        <authorList>
            <person name="Sun X."/>
        </authorList>
    </citation>
    <scope>NUCLEOTIDE SEQUENCE [LARGE SCALE GENOMIC DNA]</scope>
    <source>
        <strain evidence="12 13">NEAU-D13</strain>
    </source>
</reference>
<feature type="coiled-coil region" evidence="8">
    <location>
        <begin position="1"/>
        <end position="28"/>
    </location>
</feature>
<dbReference type="PROSITE" id="PS52004">
    <property type="entry name" value="KS3_2"/>
    <property type="match status" value="1"/>
</dbReference>
<dbReference type="Proteomes" id="UP000481360">
    <property type="component" value="Unassembled WGS sequence"/>
</dbReference>
<dbReference type="InterPro" id="IPR014043">
    <property type="entry name" value="Acyl_transferase_dom"/>
</dbReference>
<dbReference type="SMART" id="SM00827">
    <property type="entry name" value="PKS_AT"/>
    <property type="match status" value="1"/>
</dbReference>
<dbReference type="InterPro" id="IPR036291">
    <property type="entry name" value="NAD(P)-bd_dom_sf"/>
</dbReference>
<dbReference type="SMART" id="SM00823">
    <property type="entry name" value="PKS_PP"/>
    <property type="match status" value="1"/>
</dbReference>
<dbReference type="PANTHER" id="PTHR43775">
    <property type="entry name" value="FATTY ACID SYNTHASE"/>
    <property type="match status" value="1"/>
</dbReference>
<dbReference type="InterPro" id="IPR020841">
    <property type="entry name" value="PKS_Beta-ketoAc_synthase_dom"/>
</dbReference>
<dbReference type="SUPFAM" id="SSF53901">
    <property type="entry name" value="Thiolase-like"/>
    <property type="match status" value="1"/>
</dbReference>
<accession>A0A7C9RUZ4</accession>